<protein>
    <submittedName>
        <fullName evidence="1">Uncharacterized protein</fullName>
    </submittedName>
</protein>
<dbReference type="AlphaFoldDB" id="A0AAV3BNV2"/>
<dbReference type="Proteomes" id="UP000004342">
    <property type="component" value="Unassembled WGS sequence"/>
</dbReference>
<accession>A0AAV3BNV2</accession>
<evidence type="ECO:0000313" key="2">
    <source>
        <dbReference type="Proteomes" id="UP000004342"/>
    </source>
</evidence>
<comment type="caution">
    <text evidence="1">The sequence shown here is derived from an EMBL/GenBank/DDBJ whole genome shotgun (WGS) entry which is preliminary data.</text>
</comment>
<gene>
    <name evidence="1" type="ORF">AC1_A0317</name>
</gene>
<proteinExistence type="predicted"/>
<reference evidence="1 2" key="1">
    <citation type="submission" date="2007-07" db="EMBL/GenBank/DDBJ databases">
        <title>Annotation of Clostridium perfringens B str. ATCC 3626.</title>
        <authorList>
            <person name="Paulsen I."/>
            <person name="Sebastian Y."/>
        </authorList>
    </citation>
    <scope>NUCLEOTIDE SEQUENCE [LARGE SCALE GENOMIC DNA]</scope>
    <source>
        <strain evidence="2">B str. ATCC 3626</strain>
    </source>
</reference>
<sequence length="83" mass="9955">MKFGTNIYGHLSKRKISCFFLCLKSVNNIFSQVIDVQTLYQKNRKEVISMIKKFKNDICLFIIKNEKWITFIIEYIFLKNPLN</sequence>
<name>A0AAV3BNV2_CLOPF</name>
<dbReference type="EMBL" id="ABDV01000065">
    <property type="protein sequence ID" value="EDT22137.1"/>
    <property type="molecule type" value="Genomic_DNA"/>
</dbReference>
<evidence type="ECO:0000313" key="1">
    <source>
        <dbReference type="EMBL" id="EDT22137.1"/>
    </source>
</evidence>
<organism evidence="1 2">
    <name type="scientific">Clostridium perfringens B str. ATCC 3626</name>
    <dbReference type="NCBI Taxonomy" id="451754"/>
    <lineage>
        <taxon>Bacteria</taxon>
        <taxon>Bacillati</taxon>
        <taxon>Bacillota</taxon>
        <taxon>Clostridia</taxon>
        <taxon>Eubacteriales</taxon>
        <taxon>Clostridiaceae</taxon>
        <taxon>Clostridium</taxon>
    </lineage>
</organism>